<feature type="domain" description="DUF2427" evidence="4">
    <location>
        <begin position="64"/>
        <end position="153"/>
    </location>
</feature>
<accession>A0AAV9NMY4</accession>
<dbReference type="EMBL" id="JAVRRD010000003">
    <property type="protein sequence ID" value="KAK5061037.1"/>
    <property type="molecule type" value="Genomic_DNA"/>
</dbReference>
<reference evidence="6 7" key="1">
    <citation type="submission" date="2023-08" db="EMBL/GenBank/DDBJ databases">
        <title>Black Yeasts Isolated from many extreme environments.</title>
        <authorList>
            <person name="Coleine C."/>
            <person name="Stajich J.E."/>
            <person name="Selbmann L."/>
        </authorList>
    </citation>
    <scope>NUCLEOTIDE SEQUENCE [LARGE SCALE GENOMIC DNA]</scope>
    <source>
        <strain evidence="6 7">CCFEE 5792</strain>
    </source>
</reference>
<gene>
    <name evidence="6" type="ORF">LTR84_007578</name>
</gene>
<feature type="compositionally biased region" description="Basic and acidic residues" evidence="1">
    <location>
        <begin position="217"/>
        <end position="229"/>
    </location>
</feature>
<keyword evidence="2" id="KW-1133">Transmembrane helix</keyword>
<feature type="region of interest" description="Disordered" evidence="1">
    <location>
        <begin position="190"/>
        <end position="255"/>
    </location>
</feature>
<feature type="transmembrane region" description="Helical" evidence="2">
    <location>
        <begin position="134"/>
        <end position="154"/>
    </location>
</feature>
<dbReference type="AlphaFoldDB" id="A0AAV9NMY4"/>
<keyword evidence="2" id="KW-0812">Transmembrane</keyword>
<keyword evidence="2" id="KW-0472">Membrane</keyword>
<feature type="transmembrane region" description="Helical" evidence="2">
    <location>
        <begin position="297"/>
        <end position="315"/>
    </location>
</feature>
<evidence type="ECO:0000259" key="4">
    <source>
        <dbReference type="Pfam" id="PF10348"/>
    </source>
</evidence>
<proteinExistence type="predicted"/>
<evidence type="ECO:0000259" key="5">
    <source>
        <dbReference type="Pfam" id="PF10355"/>
    </source>
</evidence>
<feature type="transmembrane region" description="Helical" evidence="2">
    <location>
        <begin position="96"/>
        <end position="114"/>
    </location>
</feature>
<comment type="caution">
    <text evidence="6">The sequence shown here is derived from an EMBL/GenBank/DDBJ whole genome shotgun (WGS) entry which is preliminary data.</text>
</comment>
<feature type="compositionally biased region" description="Polar residues" evidence="1">
    <location>
        <begin position="198"/>
        <end position="211"/>
    </location>
</feature>
<organism evidence="6 7">
    <name type="scientific">Exophiala bonariae</name>
    <dbReference type="NCBI Taxonomy" id="1690606"/>
    <lineage>
        <taxon>Eukaryota</taxon>
        <taxon>Fungi</taxon>
        <taxon>Dikarya</taxon>
        <taxon>Ascomycota</taxon>
        <taxon>Pezizomycotina</taxon>
        <taxon>Eurotiomycetes</taxon>
        <taxon>Chaetothyriomycetidae</taxon>
        <taxon>Chaetothyriales</taxon>
        <taxon>Herpotrichiellaceae</taxon>
        <taxon>Exophiala</taxon>
    </lineage>
</organism>
<evidence type="ECO:0000256" key="2">
    <source>
        <dbReference type="SAM" id="Phobius"/>
    </source>
</evidence>
<evidence type="ECO:0008006" key="8">
    <source>
        <dbReference type="Google" id="ProtNLM"/>
    </source>
</evidence>
<dbReference type="RefSeq" id="XP_064710134.1">
    <property type="nucleotide sequence ID" value="XM_064851131.1"/>
</dbReference>
<evidence type="ECO:0000313" key="7">
    <source>
        <dbReference type="Proteomes" id="UP001358417"/>
    </source>
</evidence>
<keyword evidence="7" id="KW-1185">Reference proteome</keyword>
<sequence>MGFSRHNIAAVLLNLAVVVLAHGDDEHDGMDMGNVSNSEVPDRQPGTKEINNYDAPSYYGLDLHANMMLAHIVLMVAAWFFVLPLGVMLSVAKSRFALPIQFLFLVLNGAGVVFGTVYNVDTPDLYENNAHHKIGWIATWVMTAQLIMSLLFTYSGRGKRANETNYERAAFLHLPAADLREHTMRPYSDYRWSGDSGQGTERSSVSNSRDISPTGPHRRDTFDDFEKPEPLPADDDDDDDEQDDLPAESHEVPQSPGSRWFRIRRVDAFLSARVPNLLSAKILRLIEVVYDVVDRTILILGFIALVTGGVTYAGIFRGENVLNGLAHFVKGGIFFWYGLLTLGRWMGCFADMGWSWNIKPDRSEVGQWKASMPSAEFVESFVIWLYGCTNVFLEHLAAWGDVWTAQDLEHVSISIMFFGGGLCGMLIESQTIRRCLNVNVENMSGRTEKHSGDGHKVRDGPKAYEASLNPMPALIILLLGVMMSSHHQASMVSTMVHKQWGNLLVGFAFARIGTYILTYISPPTSIFPSRPPTELVSGFCLISGGLVFMASTKDIIHYMESADLMAMFVFTVVMGLTAFIMAYEIIVLSLKGWATQKELKRASTPGRY</sequence>
<evidence type="ECO:0000256" key="1">
    <source>
        <dbReference type="SAM" id="MobiDB-lite"/>
    </source>
</evidence>
<evidence type="ECO:0000256" key="3">
    <source>
        <dbReference type="SAM" id="SignalP"/>
    </source>
</evidence>
<dbReference type="Proteomes" id="UP001358417">
    <property type="component" value="Unassembled WGS sequence"/>
</dbReference>
<protein>
    <recommendedName>
        <fullName evidence="8">Integral membrane protein</fullName>
    </recommendedName>
</protein>
<feature type="signal peptide" evidence="3">
    <location>
        <begin position="1"/>
        <end position="23"/>
    </location>
</feature>
<dbReference type="PANTHER" id="PTHR31685:SF3">
    <property type="entry name" value="INTEGRAL MEMBRANE PROTEIN (AFU_ORTHOLOGUE AFUA_6G12730)"/>
    <property type="match status" value="1"/>
</dbReference>
<dbReference type="Pfam" id="PF10355">
    <property type="entry name" value="Ytp1"/>
    <property type="match status" value="1"/>
</dbReference>
<feature type="compositionally biased region" description="Acidic residues" evidence="1">
    <location>
        <begin position="232"/>
        <end position="246"/>
    </location>
</feature>
<name>A0AAV9NMY4_9EURO</name>
<feature type="transmembrane region" description="Helical" evidence="2">
    <location>
        <begin position="533"/>
        <end position="552"/>
    </location>
</feature>
<dbReference type="Pfam" id="PF10348">
    <property type="entry name" value="DUF2427"/>
    <property type="match status" value="1"/>
</dbReference>
<feature type="transmembrane region" description="Helical" evidence="2">
    <location>
        <begin position="466"/>
        <end position="483"/>
    </location>
</feature>
<dbReference type="CDD" id="cd08760">
    <property type="entry name" value="Cyt_b561_FRRS1_like"/>
    <property type="match status" value="1"/>
</dbReference>
<feature type="domain" description="Protein YTP1-like C-terminal" evidence="5">
    <location>
        <begin position="301"/>
        <end position="591"/>
    </location>
</feature>
<feature type="transmembrane region" description="Helical" evidence="2">
    <location>
        <begin position="68"/>
        <end position="89"/>
    </location>
</feature>
<keyword evidence="3" id="KW-0732">Signal</keyword>
<feature type="transmembrane region" description="Helical" evidence="2">
    <location>
        <begin position="564"/>
        <end position="590"/>
    </location>
</feature>
<dbReference type="PANTHER" id="PTHR31685">
    <property type="entry name" value="INTEGRAL MEMBRANE PROTEIN (AFU_ORTHOLOGUE AFUA_6G12730)-RELATED"/>
    <property type="match status" value="1"/>
</dbReference>
<dbReference type="InterPro" id="IPR018825">
    <property type="entry name" value="DUF2427"/>
</dbReference>
<dbReference type="GeneID" id="89975744"/>
<feature type="chain" id="PRO_5043429439" description="Integral membrane protein" evidence="3">
    <location>
        <begin position="24"/>
        <end position="608"/>
    </location>
</feature>
<feature type="transmembrane region" description="Helical" evidence="2">
    <location>
        <begin position="503"/>
        <end position="521"/>
    </location>
</feature>
<evidence type="ECO:0000313" key="6">
    <source>
        <dbReference type="EMBL" id="KAK5061037.1"/>
    </source>
</evidence>
<dbReference type="InterPro" id="IPR018827">
    <property type="entry name" value="YTP1_C"/>
</dbReference>